<keyword evidence="10" id="KW-0865">Zymogen</keyword>
<dbReference type="RefSeq" id="XP_002543765.1">
    <property type="nucleotide sequence ID" value="XM_002543719.1"/>
</dbReference>
<organism evidence="17 18">
    <name type="scientific">Uncinocarpus reesii (strain UAMH 1704)</name>
    <dbReference type="NCBI Taxonomy" id="336963"/>
    <lineage>
        <taxon>Eukaryota</taxon>
        <taxon>Fungi</taxon>
        <taxon>Dikarya</taxon>
        <taxon>Ascomycota</taxon>
        <taxon>Pezizomycotina</taxon>
        <taxon>Eurotiomycetes</taxon>
        <taxon>Eurotiomycetidae</taxon>
        <taxon>Onygenales</taxon>
        <taxon>Onygenaceae</taxon>
        <taxon>Uncinocarpus</taxon>
    </lineage>
</organism>
<evidence type="ECO:0000256" key="5">
    <source>
        <dbReference type="ARBA" id="ARBA00022670"/>
    </source>
</evidence>
<dbReference type="InterPro" id="IPR023827">
    <property type="entry name" value="Peptidase_S8_Asp-AS"/>
</dbReference>
<feature type="chain" id="PRO_5002939368" evidence="14">
    <location>
        <begin position="18"/>
        <end position="389"/>
    </location>
</feature>
<comment type="similarity">
    <text evidence="3 12 13">Belongs to the peptidase S8 family.</text>
</comment>
<evidence type="ECO:0000259" key="16">
    <source>
        <dbReference type="Pfam" id="PF05922"/>
    </source>
</evidence>
<keyword evidence="18" id="KW-1185">Reference proteome</keyword>
<dbReference type="InterPro" id="IPR037045">
    <property type="entry name" value="S8pro/Inhibitor_I9_sf"/>
</dbReference>
<dbReference type="PRINTS" id="PR00723">
    <property type="entry name" value="SUBTILISIN"/>
</dbReference>
<proteinExistence type="inferred from homology"/>
<evidence type="ECO:0000256" key="12">
    <source>
        <dbReference type="PROSITE-ProRule" id="PRU01240"/>
    </source>
</evidence>
<evidence type="ECO:0000259" key="15">
    <source>
        <dbReference type="Pfam" id="PF00082"/>
    </source>
</evidence>
<protein>
    <submittedName>
        <fullName evidence="17">Uncharacterized protein</fullName>
    </submittedName>
</protein>
<feature type="domain" description="Peptidase S8/S53" evidence="15">
    <location>
        <begin position="179"/>
        <end position="364"/>
    </location>
</feature>
<dbReference type="InParanoid" id="C4JQ49"/>
<keyword evidence="6 14" id="KW-0732">Signal</keyword>
<keyword evidence="11" id="KW-0325">Glycoprotein</keyword>
<keyword evidence="8 12" id="KW-0720">Serine protease</keyword>
<evidence type="ECO:0000256" key="2">
    <source>
        <dbReference type="ARBA" id="ARBA00004613"/>
    </source>
</evidence>
<comment type="function">
    <text evidence="1">Secreted subtilisin-like serine protease with keratinolytic activity that contributes to pathogenicity.</text>
</comment>
<keyword evidence="4" id="KW-0964">Secreted</keyword>
<feature type="active site" description="Charge relay system" evidence="12">
    <location>
        <position position="188"/>
    </location>
</feature>
<evidence type="ECO:0000256" key="14">
    <source>
        <dbReference type="SAM" id="SignalP"/>
    </source>
</evidence>
<feature type="domain" description="Inhibitor I9" evidence="16">
    <location>
        <begin position="31"/>
        <end position="114"/>
    </location>
</feature>
<gene>
    <name evidence="17" type="ORF">UREG_03282</name>
</gene>
<dbReference type="InterPro" id="IPR050131">
    <property type="entry name" value="Peptidase_S8_subtilisin-like"/>
</dbReference>
<dbReference type="InterPro" id="IPR034193">
    <property type="entry name" value="PCSK9_ProteinaseK-like"/>
</dbReference>
<dbReference type="PROSITE" id="PS00138">
    <property type="entry name" value="SUBTILASE_SER"/>
    <property type="match status" value="1"/>
</dbReference>
<feature type="signal peptide" evidence="14">
    <location>
        <begin position="1"/>
        <end position="17"/>
    </location>
</feature>
<evidence type="ECO:0000313" key="18">
    <source>
        <dbReference type="Proteomes" id="UP000002058"/>
    </source>
</evidence>
<dbReference type="PANTHER" id="PTHR43806:SF58">
    <property type="entry name" value="ALKALINE PROTEASE 1-RELATED"/>
    <property type="match status" value="1"/>
</dbReference>
<dbReference type="EMBL" id="CH476616">
    <property type="protein sequence ID" value="EEP78436.1"/>
    <property type="molecule type" value="Genomic_DNA"/>
</dbReference>
<dbReference type="InterPro" id="IPR015500">
    <property type="entry name" value="Peptidase_S8_subtilisin-rel"/>
</dbReference>
<accession>C4JQ49</accession>
<dbReference type="eggNOG" id="KOG1153">
    <property type="taxonomic scope" value="Eukaryota"/>
</dbReference>
<dbReference type="PANTHER" id="PTHR43806">
    <property type="entry name" value="PEPTIDASE S8"/>
    <property type="match status" value="1"/>
</dbReference>
<dbReference type="HOGENOM" id="CLU_011263_1_4_1"/>
<comment type="subcellular location">
    <subcellularLocation>
        <location evidence="2">Secreted</location>
    </subcellularLocation>
</comment>
<dbReference type="InterPro" id="IPR036852">
    <property type="entry name" value="Peptidase_S8/S53_dom_sf"/>
</dbReference>
<dbReference type="InterPro" id="IPR010259">
    <property type="entry name" value="S8pro/Inhibitor_I9"/>
</dbReference>
<name>C4JQ49_UNCRE</name>
<evidence type="ECO:0000313" key="17">
    <source>
        <dbReference type="EMBL" id="EEP78436.1"/>
    </source>
</evidence>
<sequence length="389" mass="42241">MQLLRSSLLLLLPFVVANPIPQEDSDIIPGQYIITLKDGLSQADVESHKTWVSSVHRSNLAATGRQGIQSGGIAKAFQIHDLNVYSGNFDEQTAEDIRRSPYVKSVTPDRKVYLAETVTQEDAIWNLGHMSSKGQPSTTYKYDSAAGEGVWAYVLDTGIHISHEEFEGRAILGYNAVKNTPHEDRNGHVAKKATVVSAKAFDTGSSSYTYIFDAYNWIVKNITESRRQTKSVVNMSISSAKYQPFDDAVERAYRAGVVTVAAAGNDGRDASRNTPASARNAITVGAFRADNTRSTFSNYGRVVDIFAPGELIKSSWPSPTNNLTNIASGTSAAAPHVVGLVAYLMSLETFTSPAAVARRVIQLAIPNLVKNPGTGSPNRLAYNGIQERR</sequence>
<dbReference type="GO" id="GO:0006508">
    <property type="term" value="P:proteolysis"/>
    <property type="evidence" value="ECO:0007669"/>
    <property type="project" value="UniProtKB-KW"/>
</dbReference>
<dbReference type="PROSITE" id="PS00136">
    <property type="entry name" value="SUBTILASE_ASP"/>
    <property type="match status" value="1"/>
</dbReference>
<dbReference type="InterPro" id="IPR000209">
    <property type="entry name" value="Peptidase_S8/S53_dom"/>
</dbReference>
<dbReference type="Gene3D" id="3.40.50.200">
    <property type="entry name" value="Peptidase S8/S53 domain"/>
    <property type="match status" value="1"/>
</dbReference>
<feature type="active site" description="Charge relay system" evidence="12">
    <location>
        <position position="331"/>
    </location>
</feature>
<evidence type="ECO:0000256" key="13">
    <source>
        <dbReference type="RuleBase" id="RU003355"/>
    </source>
</evidence>
<evidence type="ECO:0000256" key="8">
    <source>
        <dbReference type="ARBA" id="ARBA00022825"/>
    </source>
</evidence>
<dbReference type="OrthoDB" id="206201at2759"/>
<keyword evidence="7 12" id="KW-0378">Hydrolase</keyword>
<dbReference type="CDD" id="cd04077">
    <property type="entry name" value="Peptidases_S8_PCSK9_ProteinaseK_like"/>
    <property type="match status" value="1"/>
</dbReference>
<dbReference type="KEGG" id="ure:UREG_03282"/>
<dbReference type="PROSITE" id="PS51892">
    <property type="entry name" value="SUBTILASE"/>
    <property type="match status" value="1"/>
</dbReference>
<dbReference type="Proteomes" id="UP000002058">
    <property type="component" value="Unassembled WGS sequence"/>
</dbReference>
<evidence type="ECO:0000256" key="6">
    <source>
        <dbReference type="ARBA" id="ARBA00022729"/>
    </source>
</evidence>
<evidence type="ECO:0000256" key="11">
    <source>
        <dbReference type="ARBA" id="ARBA00023180"/>
    </source>
</evidence>
<dbReference type="GeneID" id="8442765"/>
<dbReference type="Gene3D" id="3.30.70.80">
    <property type="entry name" value="Peptidase S8 propeptide/proteinase inhibitor I9"/>
    <property type="match status" value="1"/>
</dbReference>
<dbReference type="Pfam" id="PF00082">
    <property type="entry name" value="Peptidase_S8"/>
    <property type="match status" value="1"/>
</dbReference>
<evidence type="ECO:0000256" key="4">
    <source>
        <dbReference type="ARBA" id="ARBA00022525"/>
    </source>
</evidence>
<keyword evidence="9" id="KW-0843">Virulence</keyword>
<dbReference type="AlphaFoldDB" id="C4JQ49"/>
<dbReference type="OMA" id="VEPDYIM"/>
<keyword evidence="5 12" id="KW-0645">Protease</keyword>
<feature type="active site" description="Charge relay system" evidence="12">
    <location>
        <position position="156"/>
    </location>
</feature>
<dbReference type="GO" id="GO:0005576">
    <property type="term" value="C:extracellular region"/>
    <property type="evidence" value="ECO:0007669"/>
    <property type="project" value="UniProtKB-SubCell"/>
</dbReference>
<evidence type="ECO:0000256" key="3">
    <source>
        <dbReference type="ARBA" id="ARBA00011073"/>
    </source>
</evidence>
<dbReference type="InterPro" id="IPR023828">
    <property type="entry name" value="Peptidase_S8_Ser-AS"/>
</dbReference>
<evidence type="ECO:0000256" key="9">
    <source>
        <dbReference type="ARBA" id="ARBA00023026"/>
    </source>
</evidence>
<dbReference type="Pfam" id="PF05922">
    <property type="entry name" value="Inhibitor_I9"/>
    <property type="match status" value="1"/>
</dbReference>
<evidence type="ECO:0000256" key="1">
    <source>
        <dbReference type="ARBA" id="ARBA00002101"/>
    </source>
</evidence>
<dbReference type="SUPFAM" id="SSF52743">
    <property type="entry name" value="Subtilisin-like"/>
    <property type="match status" value="1"/>
</dbReference>
<dbReference type="VEuPathDB" id="FungiDB:UREG_03282"/>
<evidence type="ECO:0000256" key="10">
    <source>
        <dbReference type="ARBA" id="ARBA00023145"/>
    </source>
</evidence>
<evidence type="ECO:0000256" key="7">
    <source>
        <dbReference type="ARBA" id="ARBA00022801"/>
    </source>
</evidence>
<reference evidence="18" key="1">
    <citation type="journal article" date="2009" name="Genome Res.">
        <title>Comparative genomic analyses of the human fungal pathogens Coccidioides and their relatives.</title>
        <authorList>
            <person name="Sharpton T.J."/>
            <person name="Stajich J.E."/>
            <person name="Rounsley S.D."/>
            <person name="Gardner M.J."/>
            <person name="Wortman J.R."/>
            <person name="Jordar V.S."/>
            <person name="Maiti R."/>
            <person name="Kodira C.D."/>
            <person name="Neafsey D.E."/>
            <person name="Zeng Q."/>
            <person name="Hung C.-Y."/>
            <person name="McMahan C."/>
            <person name="Muszewska A."/>
            <person name="Grynberg M."/>
            <person name="Mandel M.A."/>
            <person name="Kellner E.M."/>
            <person name="Barker B.M."/>
            <person name="Galgiani J.N."/>
            <person name="Orbach M.J."/>
            <person name="Kirkland T.N."/>
            <person name="Cole G.T."/>
            <person name="Henn M.R."/>
            <person name="Birren B.W."/>
            <person name="Taylor J.W."/>
        </authorList>
    </citation>
    <scope>NUCLEOTIDE SEQUENCE [LARGE SCALE GENOMIC DNA]</scope>
    <source>
        <strain evidence="18">UAMH 1704</strain>
    </source>
</reference>
<dbReference type="GO" id="GO:0004252">
    <property type="term" value="F:serine-type endopeptidase activity"/>
    <property type="evidence" value="ECO:0007669"/>
    <property type="project" value="UniProtKB-UniRule"/>
</dbReference>